<dbReference type="Pfam" id="PF03269">
    <property type="entry name" value="DUF268"/>
    <property type="match status" value="1"/>
</dbReference>
<dbReference type="Gene3D" id="3.40.50.150">
    <property type="entry name" value="Vaccinia Virus protein VP39"/>
    <property type="match status" value="1"/>
</dbReference>
<gene>
    <name evidence="1" type="ORF">BJP34_32335</name>
</gene>
<dbReference type="SUPFAM" id="SSF53335">
    <property type="entry name" value="S-adenosyl-L-methionine-dependent methyltransferases"/>
    <property type="match status" value="1"/>
</dbReference>
<name>A0A1D8U428_9CYAN</name>
<dbReference type="InterPro" id="IPR029063">
    <property type="entry name" value="SAM-dependent_MTases_sf"/>
</dbReference>
<dbReference type="AlphaFoldDB" id="A0A1D8U428"/>
<dbReference type="STRING" id="1458985.BJP34_32335"/>
<proteinExistence type="predicted"/>
<dbReference type="InterPro" id="IPR004951">
    <property type="entry name" value="DUF268_CAE_spp"/>
</dbReference>
<dbReference type="KEGG" id="mpro:BJP34_32335"/>
<evidence type="ECO:0000313" key="1">
    <source>
        <dbReference type="EMBL" id="AOX04651.1"/>
    </source>
</evidence>
<reference evidence="2" key="1">
    <citation type="submission" date="2016-10" db="EMBL/GenBank/DDBJ databases">
        <title>Comparative genomics uncovers the prolific and rare metabolic potential of the cyanobacterial genus Moorea.</title>
        <authorList>
            <person name="Leao T."/>
            <person name="Castelao G."/>
            <person name="Korobeynikov A."/>
            <person name="Monroe E.A."/>
            <person name="Podell S."/>
            <person name="Glukhov E."/>
            <person name="Allen E."/>
            <person name="Gerwick W.H."/>
            <person name="Gerwick L."/>
        </authorList>
    </citation>
    <scope>NUCLEOTIDE SEQUENCE [LARGE SCALE GENOMIC DNA]</scope>
    <source>
        <strain evidence="2">PAL-8-15-08-1</strain>
    </source>
</reference>
<evidence type="ECO:0008006" key="3">
    <source>
        <dbReference type="Google" id="ProtNLM"/>
    </source>
</evidence>
<evidence type="ECO:0000313" key="2">
    <source>
        <dbReference type="Proteomes" id="UP000177870"/>
    </source>
</evidence>
<sequence>MHLHHLHPFLSDRYSDAGVAKGDYFHQDLWVARKIYEEQPKEHWDVGSRIDGFVAHLLTFRSINVIDIRKLESDLEGLNFYQGDVTSLDLPDGSISSLSCLHAMEHIGLGRYGDPIDPMGHIKGILELQRILAPNGKLFFSVPIGRERVEFNAQRVFDPNTIIKAFSELNLIDFAAVNEAGNLIYPADYSDFQKVRRACGIFVFQKS</sequence>
<protein>
    <recommendedName>
        <fullName evidence="3">DUF268 domain-containing protein</fullName>
    </recommendedName>
</protein>
<dbReference type="EMBL" id="CP017599">
    <property type="protein sequence ID" value="AOX04651.1"/>
    <property type="molecule type" value="Genomic_DNA"/>
</dbReference>
<organism evidence="1 2">
    <name type="scientific">Moorena producens PAL-8-15-08-1</name>
    <dbReference type="NCBI Taxonomy" id="1458985"/>
    <lineage>
        <taxon>Bacteria</taxon>
        <taxon>Bacillati</taxon>
        <taxon>Cyanobacteriota</taxon>
        <taxon>Cyanophyceae</taxon>
        <taxon>Coleofasciculales</taxon>
        <taxon>Coleofasciculaceae</taxon>
        <taxon>Moorena</taxon>
    </lineage>
</organism>
<dbReference type="Proteomes" id="UP000177870">
    <property type="component" value="Chromosome"/>
</dbReference>
<accession>A0A1D8U428</accession>